<reference evidence="2" key="1">
    <citation type="journal article" date="2022" name="Nat. Commun.">
        <title>Chromosome evolution and the genetic basis of agronomically important traits in greater yam.</title>
        <authorList>
            <person name="Bredeson J.V."/>
            <person name="Lyons J.B."/>
            <person name="Oniyinde I.O."/>
            <person name="Okereke N.R."/>
            <person name="Kolade O."/>
            <person name="Nnabue I."/>
            <person name="Nwadili C.O."/>
            <person name="Hribova E."/>
            <person name="Parker M."/>
            <person name="Nwogha J."/>
            <person name="Shu S."/>
            <person name="Carlson J."/>
            <person name="Kariba R."/>
            <person name="Muthemba S."/>
            <person name="Knop K."/>
            <person name="Barton G.J."/>
            <person name="Sherwood A.V."/>
            <person name="Lopez-Montes A."/>
            <person name="Asiedu R."/>
            <person name="Jamnadass R."/>
            <person name="Muchugi A."/>
            <person name="Goodstein D."/>
            <person name="Egesi C.N."/>
            <person name="Featherston J."/>
            <person name="Asfaw A."/>
            <person name="Simpson G.G."/>
            <person name="Dolezel J."/>
            <person name="Hendre P.S."/>
            <person name="Van Deynze A."/>
            <person name="Kumar P.L."/>
            <person name="Obidiegwu J.E."/>
            <person name="Bhattacharjee R."/>
            <person name="Rokhsar D.S."/>
        </authorList>
    </citation>
    <scope>NUCLEOTIDE SEQUENCE [LARGE SCALE GENOMIC DNA]</scope>
    <source>
        <strain evidence="2">cv. TDa95/00328</strain>
    </source>
</reference>
<dbReference type="EMBL" id="CM037029">
    <property type="protein sequence ID" value="KAH7652862.1"/>
    <property type="molecule type" value="Genomic_DNA"/>
</dbReference>
<keyword evidence="1" id="KW-0862">Zinc</keyword>
<gene>
    <name evidence="1" type="ORF">IHE45_19G044800</name>
</gene>
<evidence type="ECO:0000313" key="2">
    <source>
        <dbReference type="Proteomes" id="UP000827976"/>
    </source>
</evidence>
<keyword evidence="2" id="KW-1185">Reference proteome</keyword>
<proteinExistence type="predicted"/>
<evidence type="ECO:0000313" key="1">
    <source>
        <dbReference type="EMBL" id="KAH7652862.1"/>
    </source>
</evidence>
<name>A0ACB7TXY2_DIOAL</name>
<organism evidence="1 2">
    <name type="scientific">Dioscorea alata</name>
    <name type="common">Purple yam</name>
    <dbReference type="NCBI Taxonomy" id="55571"/>
    <lineage>
        <taxon>Eukaryota</taxon>
        <taxon>Viridiplantae</taxon>
        <taxon>Streptophyta</taxon>
        <taxon>Embryophyta</taxon>
        <taxon>Tracheophyta</taxon>
        <taxon>Spermatophyta</taxon>
        <taxon>Magnoliopsida</taxon>
        <taxon>Liliopsida</taxon>
        <taxon>Dioscoreales</taxon>
        <taxon>Dioscoreaceae</taxon>
        <taxon>Dioscorea</taxon>
    </lineage>
</organism>
<accession>A0ACB7TXY2</accession>
<dbReference type="Proteomes" id="UP000827976">
    <property type="component" value="Chromosome 19"/>
</dbReference>
<keyword evidence="1" id="KW-0479">Metal-binding</keyword>
<keyword evidence="1" id="KW-0863">Zinc-finger</keyword>
<sequence>MAAHAFPLRRSSRLKSEHGVLGASPPGEETTGGVKASGDFDQCRTSEKKVKRCSSAPVRQSLRLKGFIDSCLQDGVMEKDERPQVEEKEERLQEEEKEGERVASSKLDYESLREARILENKARMASLGINDKAEELSSLALSTKCVKMSKSSPRTRRVLSTPVRRSERLKGTSDEVTGRELCIVPARKRLFLGRCVSTGRGTIYNSVLGICCHFCRQKTLCWEDDCKHCRDGDLDQPCIGKTDCSSCHSSNGVLCRACLKIRYGEELEDVRRNKNWMCPHCIEEKGINPFWICNSSICLKKRKMAPTGIAIYQAREMGYESVAHLLMYKLKMKLGQQ</sequence>
<protein>
    <submittedName>
        <fullName evidence="1">Zinc-finger domain of monoamine-oxidase A repressor R1 domain-containing protein</fullName>
    </submittedName>
</protein>
<comment type="caution">
    <text evidence="1">The sequence shown here is derived from an EMBL/GenBank/DDBJ whole genome shotgun (WGS) entry which is preliminary data.</text>
</comment>